<dbReference type="InterPro" id="IPR036278">
    <property type="entry name" value="Sialidase_sf"/>
</dbReference>
<accession>A0ABW3XYC4</accession>
<dbReference type="SUPFAM" id="SSF50939">
    <property type="entry name" value="Sialidases"/>
    <property type="match status" value="1"/>
</dbReference>
<dbReference type="SUPFAM" id="SSF110296">
    <property type="entry name" value="Oligoxyloglucan reducing end-specific cellobiohydrolase"/>
    <property type="match status" value="1"/>
</dbReference>
<organism evidence="2 3">
    <name type="scientific">Namhaeicola litoreus</name>
    <dbReference type="NCBI Taxonomy" id="1052145"/>
    <lineage>
        <taxon>Bacteria</taxon>
        <taxon>Pseudomonadati</taxon>
        <taxon>Bacteroidota</taxon>
        <taxon>Flavobacteriia</taxon>
        <taxon>Flavobacteriales</taxon>
        <taxon>Flavobacteriaceae</taxon>
        <taxon>Namhaeicola</taxon>
    </lineage>
</organism>
<evidence type="ECO:0000313" key="3">
    <source>
        <dbReference type="Proteomes" id="UP001597201"/>
    </source>
</evidence>
<dbReference type="PANTHER" id="PTHR43739:SF5">
    <property type="entry name" value="EXO-ALPHA-SIALIDASE"/>
    <property type="match status" value="1"/>
</dbReference>
<keyword evidence="1" id="KW-0732">Signal</keyword>
<gene>
    <name evidence="2" type="ORF">ACFQ39_00755</name>
</gene>
<sequence>MQKITFYFILFLITTTVSAQDSMVKNLKFESIGPSIMSGRVVDLEVNPNNPTEFYVGYASGGLWYTQNNGTSFEPVMDNSETQNIGDIAVDWQKGTIWVGTGEVNSSRSSYAGIGILKSTDKGKTWLNMGLPDSHHISRILLNPKNTDEIVVAVIGHLYTPNKERGVFKSLDGGQTWKHTLFIDEGTGIIDMEMDPNNFNTIYAGAWERERKAWDFKGNGENSGIYKSTDGGDSWTKVSTEESGFPTGSGVGRIGLAVFSDQIVYAVVDNQGRREKEEEKREEGELLQKDFEKMDKAVFDNLDNKKLDAFLKDNNFPKKYSAEKVKKMVASGEILPVELSNYLKDANADLFDTPVIGAEVYKSVDGGNSWKKTHDSYIDDLYYSYGYYFGRVHVHPKKENEIYIYGVPLLASKDGGKTFKSIDGDNVHADHHDLWINPNVEGHLINGNDGGVNITYDDGKTWIKNNQPEVGQFYAVNVDDQKPYNVYGGLQDNGVWKGPSIYKASTRYQQSGKYPFQSLMGGDGMQVQIDPRGDSILYTGFQFGYYYRINTETGKRKMVKPQHDLGEPSLRFNWQTPILLSHHNKDIFYIGSNKFHRSMNRGDDFEAISDDLTLGGKPGNVPYGTITSIAESPLQFGLLVVGTDDGLVQVTQNGGVTWARITNQLPGNLWVSRVVASQYDKKRIYIALNGYRNDDFKPYLFVSENLGQTWISISSNLPNSPINVIAEDPSDENILFVGNDIGTYVSFERGKNWETLETGLPKVAVHDLVVQPSAKDLVIGTHGRSIYKMNIADLQKYNAIKNSSLEILTLEDIKTSKYWGEKYSAWGEVNEPEMSIPVYANKNTEADLVVKTENGIEVARHPMNFDAGFNYKTYDLSFSEKGLKNYLKKNKDQSIDKRENGKYYLPKGKYQLSIGDQQKEFSIK</sequence>
<dbReference type="CDD" id="cd15482">
    <property type="entry name" value="Sialidase_non-viral"/>
    <property type="match status" value="1"/>
</dbReference>
<reference evidence="3" key="1">
    <citation type="journal article" date="2019" name="Int. J. Syst. Evol. Microbiol.">
        <title>The Global Catalogue of Microorganisms (GCM) 10K type strain sequencing project: providing services to taxonomists for standard genome sequencing and annotation.</title>
        <authorList>
            <consortium name="The Broad Institute Genomics Platform"/>
            <consortium name="The Broad Institute Genome Sequencing Center for Infectious Disease"/>
            <person name="Wu L."/>
            <person name="Ma J."/>
        </authorList>
    </citation>
    <scope>NUCLEOTIDE SEQUENCE [LARGE SCALE GENOMIC DNA]</scope>
    <source>
        <strain evidence="3">CCUG 61485</strain>
    </source>
</reference>
<evidence type="ECO:0000256" key="1">
    <source>
        <dbReference type="SAM" id="SignalP"/>
    </source>
</evidence>
<dbReference type="EMBL" id="JBHTMY010000001">
    <property type="protein sequence ID" value="MFD1314130.1"/>
    <property type="molecule type" value="Genomic_DNA"/>
</dbReference>
<name>A0ABW3XYC4_9FLAO</name>
<dbReference type="PANTHER" id="PTHR43739">
    <property type="entry name" value="XYLOGLUCANASE (EUROFUNG)"/>
    <property type="match status" value="1"/>
</dbReference>
<protein>
    <submittedName>
        <fullName evidence="2">WD40/YVTN/BNR-like repeat-containing protein</fullName>
    </submittedName>
</protein>
<dbReference type="RefSeq" id="WP_377175445.1">
    <property type="nucleotide sequence ID" value="NZ_JBHTMY010000001.1"/>
</dbReference>
<feature type="chain" id="PRO_5045772383" evidence="1">
    <location>
        <begin position="20"/>
        <end position="924"/>
    </location>
</feature>
<dbReference type="Proteomes" id="UP001597201">
    <property type="component" value="Unassembled WGS sequence"/>
</dbReference>
<dbReference type="Gene3D" id="2.130.10.10">
    <property type="entry name" value="YVTN repeat-like/Quinoprotein amine dehydrogenase"/>
    <property type="match status" value="4"/>
</dbReference>
<comment type="caution">
    <text evidence="2">The sequence shown here is derived from an EMBL/GenBank/DDBJ whole genome shotgun (WGS) entry which is preliminary data.</text>
</comment>
<proteinExistence type="predicted"/>
<feature type="signal peptide" evidence="1">
    <location>
        <begin position="1"/>
        <end position="19"/>
    </location>
</feature>
<dbReference type="InterPro" id="IPR015943">
    <property type="entry name" value="WD40/YVTN_repeat-like_dom_sf"/>
</dbReference>
<evidence type="ECO:0000313" key="2">
    <source>
        <dbReference type="EMBL" id="MFD1314130.1"/>
    </source>
</evidence>
<dbReference type="InterPro" id="IPR052025">
    <property type="entry name" value="Xyloglucanase_GH74"/>
</dbReference>
<keyword evidence="3" id="KW-1185">Reference proteome</keyword>